<evidence type="ECO:0000313" key="2">
    <source>
        <dbReference type="Proteomes" id="UP001234202"/>
    </source>
</evidence>
<sequence length="788" mass="87720">MKIGLLTALFALAVGIAKAEEPEAEVQVEKHRYESDISKLRSIVIHSLYSQKDIFLRELLSNSQDALEKLRLTSLSEGSYINLDEWKGNITIEARKVGNGGQLIVRDTGIGMSKSELAKNLGTIAKSGTSEFLNKAENTSSTGVDGSNLIGQFGLGFYSTFLVSPSVKVSSIPPATADNPEPVQYTFESDASGDEFRVFADPRGNTLLEQGNCGTEVTLSIEAGSGNEWVLDNDKLEELVEKHSQFSSNFPIYLRKSSVDNEEAADGEGEHRWVKLNKKQPLWMRDPKSVSEQEYKDFYAALDPSLDAETAGWTHWKGDSGAGVSYRAMMYIPAKLPEDFWNKGPGVVRNIRLMVRRVFITDDFGEDYLPRWLSFLKIVVDADDLPLNVSRETLQSNKFLRQLKRILVRKAIDMFTRISKDEPEKWEKIHKTIGNAIRIGMVESDGKDRVKLAGLLRFASTRGESVSLEDYVENRRDGQQQIYFLAGVGESAESLARSPLIEKPVARGYEVLLLNAPADETVMAQLGSYRGLKLQDVAKKGFKYGDEDEDAQEKAELEMQKKAFSPLIEWLKKEFRGPISDGKADNYGWSANMQKLMMANAREDDPMLPMMKQMPKILEINPQSPLIEGLLERVYDLPQSDDVYDDEDADAAVVSDEEKELRETVQVLVDTAMIRSGFMVSDTNTYFDRVESLLRRTLGVSQNAKARTDGVKPAPPVAQDALPDVEEAAAATVGLGDMPGGVGFEMGADRPQFIDWQDFKSKVATKKPAGGQEQLEDIVEEALSHDEL</sequence>
<dbReference type="Proteomes" id="UP001234202">
    <property type="component" value="Unassembled WGS sequence"/>
</dbReference>
<organism evidence="1 2">
    <name type="scientific">Naganishia onofrii</name>
    <dbReference type="NCBI Taxonomy" id="1851511"/>
    <lineage>
        <taxon>Eukaryota</taxon>
        <taxon>Fungi</taxon>
        <taxon>Dikarya</taxon>
        <taxon>Basidiomycota</taxon>
        <taxon>Agaricomycotina</taxon>
        <taxon>Tremellomycetes</taxon>
        <taxon>Filobasidiales</taxon>
        <taxon>Filobasidiaceae</taxon>
        <taxon>Naganishia</taxon>
    </lineage>
</organism>
<proteinExistence type="predicted"/>
<accession>A0ACC2XWW5</accession>
<evidence type="ECO:0000313" key="1">
    <source>
        <dbReference type="EMBL" id="KAJ9127859.1"/>
    </source>
</evidence>
<protein>
    <submittedName>
        <fullName evidence="1">Uncharacterized protein</fullName>
    </submittedName>
</protein>
<dbReference type="EMBL" id="JASBWV010000001">
    <property type="protein sequence ID" value="KAJ9127859.1"/>
    <property type="molecule type" value="Genomic_DNA"/>
</dbReference>
<keyword evidence="2" id="KW-1185">Reference proteome</keyword>
<name>A0ACC2XWW5_9TREE</name>
<comment type="caution">
    <text evidence="1">The sequence shown here is derived from an EMBL/GenBank/DDBJ whole genome shotgun (WGS) entry which is preliminary data.</text>
</comment>
<gene>
    <name evidence="1" type="ORF">QFC24_000143</name>
</gene>
<reference evidence="1" key="1">
    <citation type="submission" date="2023-04" db="EMBL/GenBank/DDBJ databases">
        <title>Draft Genome sequencing of Naganishia species isolated from polar environments using Oxford Nanopore Technology.</title>
        <authorList>
            <person name="Leo P."/>
            <person name="Venkateswaran K."/>
        </authorList>
    </citation>
    <scope>NUCLEOTIDE SEQUENCE</scope>
    <source>
        <strain evidence="1">DBVPG 5303</strain>
    </source>
</reference>